<dbReference type="OrthoDB" id="167869at2759"/>
<protein>
    <recommendedName>
        <fullName evidence="1">No apical meristem-associated C-terminal domain-containing protein</fullName>
    </recommendedName>
</protein>
<evidence type="ECO:0000313" key="3">
    <source>
        <dbReference type="Proteomes" id="UP000435112"/>
    </source>
</evidence>
<dbReference type="Pfam" id="PF14303">
    <property type="entry name" value="NAM-associated"/>
    <property type="match status" value="1"/>
</dbReference>
<reference evidence="2 3" key="1">
    <citation type="submission" date="2018-09" db="EMBL/GenBank/DDBJ databases">
        <title>Genomic investigation of the strawberry pathogen Phytophthora fragariae indicates pathogenicity is determined by transcriptional variation in three key races.</title>
        <authorList>
            <person name="Adams T.M."/>
            <person name="Armitage A.D."/>
            <person name="Sobczyk M.K."/>
            <person name="Bates H.J."/>
            <person name="Dunwell J.M."/>
            <person name="Nellist C.F."/>
            <person name="Harrison R.J."/>
        </authorList>
    </citation>
    <scope>NUCLEOTIDE SEQUENCE [LARGE SCALE GENOMIC DNA]</scope>
    <source>
        <strain evidence="2 3">SCRP324</strain>
    </source>
</reference>
<name>A0A6A3NQH9_9STRA</name>
<accession>A0A6A3NQH9</accession>
<dbReference type="PANTHER" id="PTHR45125:SF3">
    <property type="entry name" value="NO-APICAL-MERISTEM-ASSOCIATED CARBOXY-TERMINAL DOMAIN PROTEIN"/>
    <property type="match status" value="1"/>
</dbReference>
<evidence type="ECO:0000313" key="2">
    <source>
        <dbReference type="EMBL" id="KAE9043479.1"/>
    </source>
</evidence>
<dbReference type="PANTHER" id="PTHR45125">
    <property type="entry name" value="F21J9.4-RELATED"/>
    <property type="match status" value="1"/>
</dbReference>
<comment type="caution">
    <text evidence="2">The sequence shown here is derived from an EMBL/GenBank/DDBJ whole genome shotgun (WGS) entry which is preliminary data.</text>
</comment>
<sequence>MGRKSSFLEEEEAQLCRSYLKVGTDATTGTNQSSGTFWERICTHFNSSRPTGSTTRDQRSLECKWSKVSSDVKRFASALDKVDRRSGASLDDEIEAAQCIYKAMQGGTEAKTRKPFKLMHCWRILKAEPLWMSFRVSKPGYESTAPVNIDMACPTSAVRPKGSKATKADAKQTDLAELSFKELAQATKEMAQASPKRARAIEEANEMALFTVCLSDLDPDAREFFALRRHQVLQKLRDGPRNGERGDSEARVEVHGDAATTVTQGNAAGGIPLSPNSAVETARNVIEQALV</sequence>
<dbReference type="Proteomes" id="UP000435112">
    <property type="component" value="Unassembled WGS sequence"/>
</dbReference>
<evidence type="ECO:0000259" key="1">
    <source>
        <dbReference type="Pfam" id="PF14303"/>
    </source>
</evidence>
<proteinExistence type="predicted"/>
<dbReference type="AlphaFoldDB" id="A0A6A3NQH9"/>
<dbReference type="EMBL" id="QXFU01000121">
    <property type="protein sequence ID" value="KAE9043479.1"/>
    <property type="molecule type" value="Genomic_DNA"/>
</dbReference>
<feature type="domain" description="No apical meristem-associated C-terminal" evidence="1">
    <location>
        <begin position="114"/>
        <end position="231"/>
    </location>
</feature>
<organism evidence="2 3">
    <name type="scientific">Phytophthora rubi</name>
    <dbReference type="NCBI Taxonomy" id="129364"/>
    <lineage>
        <taxon>Eukaryota</taxon>
        <taxon>Sar</taxon>
        <taxon>Stramenopiles</taxon>
        <taxon>Oomycota</taxon>
        <taxon>Peronosporomycetes</taxon>
        <taxon>Peronosporales</taxon>
        <taxon>Peronosporaceae</taxon>
        <taxon>Phytophthora</taxon>
    </lineage>
</organism>
<dbReference type="InterPro" id="IPR029466">
    <property type="entry name" value="NAM-associated_C"/>
</dbReference>
<gene>
    <name evidence="2" type="ORF">PR002_g3325</name>
</gene>